<accession>A0ABX8ENG7</accession>
<dbReference type="Proteomes" id="UP000679307">
    <property type="component" value="Chromosome"/>
</dbReference>
<dbReference type="EMBL" id="CP075371">
    <property type="protein sequence ID" value="QVT80642.1"/>
    <property type="molecule type" value="Genomic_DNA"/>
</dbReference>
<reference evidence="2 3" key="1">
    <citation type="submission" date="2021-05" db="EMBL/GenBank/DDBJ databases">
        <title>Complete genome of Nocardioides aquaticus KCTC 9944T isolated from meromictic and hypersaline Ekho Lake, Antarctica.</title>
        <authorList>
            <person name="Hwang K."/>
            <person name="Kim K.M."/>
            <person name="Choe H."/>
        </authorList>
    </citation>
    <scope>NUCLEOTIDE SEQUENCE [LARGE SCALE GENOMIC DNA]</scope>
    <source>
        <strain evidence="2 3">KCTC 9944</strain>
    </source>
</reference>
<evidence type="ECO:0000313" key="2">
    <source>
        <dbReference type="EMBL" id="QVT80642.1"/>
    </source>
</evidence>
<sequence>MDHVWHERTVDAGINGTIELRDPATGEVSNCPFQVQSKASDNDFPGETADRFHYDCDERDLDYWMKSSMPVLLVCSHPKRGEAWWAHIQPTSRIPPVAPAEVWTSTRSPCPLKGTSPTGCSRLRILTAARTRPSLICVMKPGSRTCCL</sequence>
<dbReference type="InterPro" id="IPR025375">
    <property type="entry name" value="DUF4365"/>
</dbReference>
<proteinExistence type="predicted"/>
<organism evidence="2 3">
    <name type="scientific">Nocardioides aquaticus</name>
    <dbReference type="NCBI Taxonomy" id="160826"/>
    <lineage>
        <taxon>Bacteria</taxon>
        <taxon>Bacillati</taxon>
        <taxon>Actinomycetota</taxon>
        <taxon>Actinomycetes</taxon>
        <taxon>Propionibacteriales</taxon>
        <taxon>Nocardioidaceae</taxon>
        <taxon>Nocardioides</taxon>
    </lineage>
</organism>
<keyword evidence="3" id="KW-1185">Reference proteome</keyword>
<name>A0ABX8ENG7_9ACTN</name>
<evidence type="ECO:0000313" key="3">
    <source>
        <dbReference type="Proteomes" id="UP000679307"/>
    </source>
</evidence>
<evidence type="ECO:0000259" key="1">
    <source>
        <dbReference type="Pfam" id="PF14280"/>
    </source>
</evidence>
<gene>
    <name evidence="2" type="ORF">ENKNEFLB_03042</name>
</gene>
<dbReference type="Pfam" id="PF14280">
    <property type="entry name" value="DUF4365"/>
    <property type="match status" value="1"/>
</dbReference>
<protein>
    <recommendedName>
        <fullName evidence="1">DUF4365 domain-containing protein</fullName>
    </recommendedName>
</protein>
<feature type="domain" description="DUF4365" evidence="1">
    <location>
        <begin position="3"/>
        <end position="90"/>
    </location>
</feature>